<name>A0A0F9WBB6_9ZZZZ</name>
<comment type="caution">
    <text evidence="1">The sequence shown here is derived from an EMBL/GenBank/DDBJ whole genome shotgun (WGS) entry which is preliminary data.</text>
</comment>
<organism evidence="1">
    <name type="scientific">marine sediment metagenome</name>
    <dbReference type="NCBI Taxonomy" id="412755"/>
    <lineage>
        <taxon>unclassified sequences</taxon>
        <taxon>metagenomes</taxon>
        <taxon>ecological metagenomes</taxon>
    </lineage>
</organism>
<evidence type="ECO:0000313" key="1">
    <source>
        <dbReference type="EMBL" id="KKN75443.1"/>
    </source>
</evidence>
<sequence length="134" mass="15912">MKHRIFGSRTVPKVAKYAVVIYIYTHEAKYDCHTNHAQMVARRTVKKMAMKMYERLKGSKYDWEPHNTGMMESEHLLHAIKDGGNYKYFTVWMLYMNQTAHSIIHQWAQDYDPADTDAKKPNFYRTIFAELTND</sequence>
<proteinExistence type="predicted"/>
<accession>A0A0F9WBB6</accession>
<gene>
    <name evidence="1" type="ORF">LCGC14_0380640</name>
</gene>
<protein>
    <submittedName>
        <fullName evidence="1">Uncharacterized protein</fullName>
    </submittedName>
</protein>
<dbReference type="AlphaFoldDB" id="A0A0F9WBB6"/>
<reference evidence="1" key="1">
    <citation type="journal article" date="2015" name="Nature">
        <title>Complex archaea that bridge the gap between prokaryotes and eukaryotes.</title>
        <authorList>
            <person name="Spang A."/>
            <person name="Saw J.H."/>
            <person name="Jorgensen S.L."/>
            <person name="Zaremba-Niedzwiedzka K."/>
            <person name="Martijn J."/>
            <person name="Lind A.E."/>
            <person name="van Eijk R."/>
            <person name="Schleper C."/>
            <person name="Guy L."/>
            <person name="Ettema T.J."/>
        </authorList>
    </citation>
    <scope>NUCLEOTIDE SEQUENCE</scope>
</reference>
<dbReference type="EMBL" id="LAZR01000310">
    <property type="protein sequence ID" value="KKN75443.1"/>
    <property type="molecule type" value="Genomic_DNA"/>
</dbReference>